<proteinExistence type="predicted"/>
<protein>
    <recommendedName>
        <fullName evidence="1">Probable double zinc ribbon domain-containing protein</fullName>
    </recommendedName>
</protein>
<gene>
    <name evidence="2" type="ORF">EJ02DRAFT_488279</name>
</gene>
<dbReference type="InterPro" id="IPR058253">
    <property type="entry name" value="Zn_ribbon_double"/>
</dbReference>
<dbReference type="AlphaFoldDB" id="A0A6A5SST2"/>
<dbReference type="Proteomes" id="UP000800038">
    <property type="component" value="Unassembled WGS sequence"/>
</dbReference>
<organism evidence="2 3">
    <name type="scientific">Clathrospora elynae</name>
    <dbReference type="NCBI Taxonomy" id="706981"/>
    <lineage>
        <taxon>Eukaryota</taxon>
        <taxon>Fungi</taxon>
        <taxon>Dikarya</taxon>
        <taxon>Ascomycota</taxon>
        <taxon>Pezizomycotina</taxon>
        <taxon>Dothideomycetes</taxon>
        <taxon>Pleosporomycetidae</taxon>
        <taxon>Pleosporales</taxon>
        <taxon>Diademaceae</taxon>
        <taxon>Clathrospora</taxon>
    </lineage>
</organism>
<dbReference type="EMBL" id="ML976032">
    <property type="protein sequence ID" value="KAF1942712.1"/>
    <property type="molecule type" value="Genomic_DNA"/>
</dbReference>
<dbReference type="Pfam" id="PF26652">
    <property type="entry name" value="Zn_ribbon_double"/>
    <property type="match status" value="1"/>
</dbReference>
<name>A0A6A5SST2_9PLEO</name>
<evidence type="ECO:0000313" key="2">
    <source>
        <dbReference type="EMBL" id="KAF1942712.1"/>
    </source>
</evidence>
<evidence type="ECO:0000259" key="1">
    <source>
        <dbReference type="Pfam" id="PF26652"/>
    </source>
</evidence>
<accession>A0A6A5SST2</accession>
<sequence>MEPNTKSKPTLSFSKVAKALSNVSTRSQGNTNDGQVLQEQLSKAEPAEFLDRRHADAQENPATCQSDPRDGLWLCCCSRENSLTHYQGRYPFKHLQCVMCSHVMCPSCMTTEILTPIKNPDMEVFEERFKQSKKGGRYCRLCRACGLTHRQVFNSDLFDSSKTLCPCGQPAIEEGSFFHIGSVDEWRSEPEVLGAAMSLGRRLAAAEQISKANTAICRPSESTTPRRPVTAVELPALPPNTAQLRVTTPSST</sequence>
<dbReference type="OrthoDB" id="3793432at2759"/>
<feature type="domain" description="Probable double zinc ribbon" evidence="1">
    <location>
        <begin position="71"/>
        <end position="191"/>
    </location>
</feature>
<reference evidence="2" key="1">
    <citation type="journal article" date="2020" name="Stud. Mycol.">
        <title>101 Dothideomycetes genomes: a test case for predicting lifestyles and emergence of pathogens.</title>
        <authorList>
            <person name="Haridas S."/>
            <person name="Albert R."/>
            <person name="Binder M."/>
            <person name="Bloem J."/>
            <person name="Labutti K."/>
            <person name="Salamov A."/>
            <person name="Andreopoulos B."/>
            <person name="Baker S."/>
            <person name="Barry K."/>
            <person name="Bills G."/>
            <person name="Bluhm B."/>
            <person name="Cannon C."/>
            <person name="Castanera R."/>
            <person name="Culley D."/>
            <person name="Daum C."/>
            <person name="Ezra D."/>
            <person name="Gonzalez J."/>
            <person name="Henrissat B."/>
            <person name="Kuo A."/>
            <person name="Liang C."/>
            <person name="Lipzen A."/>
            <person name="Lutzoni F."/>
            <person name="Magnuson J."/>
            <person name="Mondo S."/>
            <person name="Nolan M."/>
            <person name="Ohm R."/>
            <person name="Pangilinan J."/>
            <person name="Park H.-J."/>
            <person name="Ramirez L."/>
            <person name="Alfaro M."/>
            <person name="Sun H."/>
            <person name="Tritt A."/>
            <person name="Yoshinaga Y."/>
            <person name="Zwiers L.-H."/>
            <person name="Turgeon B."/>
            <person name="Goodwin S."/>
            <person name="Spatafora J."/>
            <person name="Crous P."/>
            <person name="Grigoriev I."/>
        </authorList>
    </citation>
    <scope>NUCLEOTIDE SEQUENCE</scope>
    <source>
        <strain evidence="2">CBS 161.51</strain>
    </source>
</reference>
<evidence type="ECO:0000313" key="3">
    <source>
        <dbReference type="Proteomes" id="UP000800038"/>
    </source>
</evidence>
<keyword evidence="3" id="KW-1185">Reference proteome</keyword>